<dbReference type="EMBL" id="KV992536">
    <property type="protein sequence ID" value="PIO14875.1"/>
    <property type="molecule type" value="Genomic_DNA"/>
</dbReference>
<feature type="compositionally biased region" description="Polar residues" evidence="1">
    <location>
        <begin position="12"/>
        <end position="27"/>
    </location>
</feature>
<feature type="region of interest" description="Disordered" evidence="1">
    <location>
        <begin position="121"/>
        <end position="141"/>
    </location>
</feature>
<dbReference type="AlphaFoldDB" id="A0A2G9QH87"/>
<name>A0A2G9QH87_AQUCT</name>
<accession>A0A2G9QH87</accession>
<reference evidence="3" key="1">
    <citation type="journal article" date="2017" name="Nat. Commun.">
        <title>The North American bullfrog draft genome provides insight into hormonal regulation of long noncoding RNA.</title>
        <authorList>
            <person name="Hammond S.A."/>
            <person name="Warren R.L."/>
            <person name="Vandervalk B.P."/>
            <person name="Kucuk E."/>
            <person name="Khan H."/>
            <person name="Gibb E.A."/>
            <person name="Pandoh P."/>
            <person name="Kirk H."/>
            <person name="Zhao Y."/>
            <person name="Jones M."/>
            <person name="Mungall A.J."/>
            <person name="Coope R."/>
            <person name="Pleasance S."/>
            <person name="Moore R.A."/>
            <person name="Holt R.A."/>
            <person name="Round J.M."/>
            <person name="Ohora S."/>
            <person name="Walle B.V."/>
            <person name="Veldhoen N."/>
            <person name="Helbing C.C."/>
            <person name="Birol I."/>
        </authorList>
    </citation>
    <scope>NUCLEOTIDE SEQUENCE [LARGE SCALE GENOMIC DNA]</scope>
</reference>
<dbReference type="Proteomes" id="UP000228934">
    <property type="component" value="Unassembled WGS sequence"/>
</dbReference>
<protein>
    <submittedName>
        <fullName evidence="2">Uncharacterized protein</fullName>
    </submittedName>
</protein>
<proteinExistence type="predicted"/>
<evidence type="ECO:0000256" key="1">
    <source>
        <dbReference type="SAM" id="MobiDB-lite"/>
    </source>
</evidence>
<evidence type="ECO:0000313" key="2">
    <source>
        <dbReference type="EMBL" id="PIO14875.1"/>
    </source>
</evidence>
<gene>
    <name evidence="2" type="ORF">AB205_0147060</name>
</gene>
<feature type="compositionally biased region" description="Basic residues" evidence="1">
    <location>
        <begin position="1"/>
        <end position="10"/>
    </location>
</feature>
<sequence>MSGRPPRKGRCSQATKRGQAGSVSTVNSAGRGHGASSARGHGAHLSFFSAAGHVIESQHAKELVEWITKPSSSSVTQAQSSLPANAAAKAAYSIGSMSTESPKLFDHSVSYMLQEDAQRFEGSDDGTQVEEGSNVSLERGGAQEVQKTGMFPELQHTAKFAPVTRREGMMRSLTLLGCLIEEMRRRRHISNK</sequence>
<organism evidence="2 3">
    <name type="scientific">Aquarana catesbeiana</name>
    <name type="common">American bullfrog</name>
    <name type="synonym">Rana catesbeiana</name>
    <dbReference type="NCBI Taxonomy" id="8400"/>
    <lineage>
        <taxon>Eukaryota</taxon>
        <taxon>Metazoa</taxon>
        <taxon>Chordata</taxon>
        <taxon>Craniata</taxon>
        <taxon>Vertebrata</taxon>
        <taxon>Euteleostomi</taxon>
        <taxon>Amphibia</taxon>
        <taxon>Batrachia</taxon>
        <taxon>Anura</taxon>
        <taxon>Neobatrachia</taxon>
        <taxon>Ranoidea</taxon>
        <taxon>Ranidae</taxon>
        <taxon>Aquarana</taxon>
    </lineage>
</organism>
<feature type="compositionally biased region" description="Low complexity" evidence="1">
    <location>
        <begin position="28"/>
        <end position="39"/>
    </location>
</feature>
<keyword evidence="3" id="KW-1185">Reference proteome</keyword>
<evidence type="ECO:0000313" key="3">
    <source>
        <dbReference type="Proteomes" id="UP000228934"/>
    </source>
</evidence>
<feature type="non-terminal residue" evidence="2">
    <location>
        <position position="192"/>
    </location>
</feature>
<feature type="region of interest" description="Disordered" evidence="1">
    <location>
        <begin position="1"/>
        <end position="39"/>
    </location>
</feature>